<keyword evidence="3" id="KW-0408">Iron</keyword>
<comment type="cofactor">
    <cofactor evidence="1">
        <name>[4Fe-4S] cluster</name>
        <dbReference type="ChEBI" id="CHEBI:49883"/>
    </cofactor>
</comment>
<dbReference type="CDD" id="cd24035">
    <property type="entry name" value="ASKHA_NBD_O66634-like_rpt2"/>
    <property type="match status" value="1"/>
</dbReference>
<reference evidence="7 8" key="1">
    <citation type="journal article" date="2008" name="J. Bacteriol.">
        <title>The genome of Heliobacterium modesticaldum, a phototrophic representative of the Firmicutes containing the simplest photosynthetic apparatus.</title>
        <authorList>
            <person name="Sattley W.M."/>
            <person name="Madigan M.T."/>
            <person name="Swingley W.D."/>
            <person name="Cheung P.C."/>
            <person name="Clocksin K.M."/>
            <person name="Conrad A.L."/>
            <person name="Dejesa L.C."/>
            <person name="Honchak B.M."/>
            <person name="Jung D.O."/>
            <person name="Karbach L.E."/>
            <person name="Kurdoglu A."/>
            <person name="Lahiri S."/>
            <person name="Mastrian S.D."/>
            <person name="Page L.E."/>
            <person name="Taylor H.L."/>
            <person name="Wang Z.T."/>
            <person name="Raymond J."/>
            <person name="Chen M."/>
            <person name="Blankenship R.E."/>
            <person name="Touchman J.W."/>
        </authorList>
    </citation>
    <scope>NUCLEOTIDE SEQUENCE [LARGE SCALE GENOMIC DNA]</scope>
    <source>
        <strain evidence="8">ATCC 51547 / Ice1</strain>
    </source>
</reference>
<evidence type="ECO:0000313" key="7">
    <source>
        <dbReference type="EMBL" id="ABZ82948.1"/>
    </source>
</evidence>
<evidence type="ECO:0000313" key="8">
    <source>
        <dbReference type="Proteomes" id="UP000008550"/>
    </source>
</evidence>
<evidence type="ECO:0000256" key="4">
    <source>
        <dbReference type="ARBA" id="ARBA00023014"/>
    </source>
</evidence>
<dbReference type="InterPro" id="IPR051805">
    <property type="entry name" value="Dehydratase_Activator_Redct"/>
</dbReference>
<dbReference type="InterPro" id="IPR043129">
    <property type="entry name" value="ATPase_NBD"/>
</dbReference>
<dbReference type="STRING" id="498761.HM1_0329"/>
<dbReference type="InterPro" id="IPR002731">
    <property type="entry name" value="ATPase_BadF"/>
</dbReference>
<feature type="compositionally biased region" description="Polar residues" evidence="5">
    <location>
        <begin position="23"/>
        <end position="35"/>
    </location>
</feature>
<dbReference type="PANTHER" id="PTHR32329">
    <property type="entry name" value="BIFUNCTIONAL PROTEIN [INCLUDES 2-HYDROXYACYL-COA DEHYDRATASE (N-TER) AND ITS ACTIVATOR DOMAIN (C_TERM)-RELATED"/>
    <property type="match status" value="1"/>
</dbReference>
<feature type="region of interest" description="Disordered" evidence="5">
    <location>
        <begin position="1"/>
        <end position="35"/>
    </location>
</feature>
<dbReference type="eggNOG" id="COG1924">
    <property type="taxonomic scope" value="Bacteria"/>
</dbReference>
<dbReference type="KEGG" id="hmo:HM1_0329"/>
<keyword evidence="8" id="KW-1185">Reference proteome</keyword>
<dbReference type="EMBL" id="CP000930">
    <property type="protein sequence ID" value="ABZ82948.1"/>
    <property type="molecule type" value="Genomic_DNA"/>
</dbReference>
<dbReference type="Gene3D" id="3.30.420.40">
    <property type="match status" value="2"/>
</dbReference>
<feature type="domain" description="ATPase BadF/BadG/BcrA/BcrD type" evidence="6">
    <location>
        <begin position="43"/>
        <end position="293"/>
    </location>
</feature>
<accession>B0TEM9</accession>
<protein>
    <submittedName>
        <fullName evidence="7">CoA enzyme activase, putative</fullName>
    </submittedName>
</protein>
<evidence type="ECO:0000256" key="1">
    <source>
        <dbReference type="ARBA" id="ARBA00001966"/>
    </source>
</evidence>
<feature type="compositionally biased region" description="Low complexity" evidence="5">
    <location>
        <begin position="7"/>
        <end position="21"/>
    </location>
</feature>
<proteinExistence type="predicted"/>
<evidence type="ECO:0000256" key="5">
    <source>
        <dbReference type="SAM" id="MobiDB-lite"/>
    </source>
</evidence>
<dbReference type="GO" id="GO:0051536">
    <property type="term" value="F:iron-sulfur cluster binding"/>
    <property type="evidence" value="ECO:0007669"/>
    <property type="project" value="UniProtKB-KW"/>
</dbReference>
<name>B0TEM9_HELMI</name>
<dbReference type="AlphaFoldDB" id="B0TEM9"/>
<dbReference type="Proteomes" id="UP000008550">
    <property type="component" value="Chromosome"/>
</dbReference>
<dbReference type="NCBIfam" id="TIGR00241">
    <property type="entry name" value="CoA_E_activ"/>
    <property type="match status" value="1"/>
</dbReference>
<keyword evidence="2" id="KW-0479">Metal-binding</keyword>
<gene>
    <name evidence="7" type="ORF">HM1_0329</name>
</gene>
<dbReference type="HOGENOM" id="CLU_066597_0_1_9"/>
<evidence type="ECO:0000259" key="6">
    <source>
        <dbReference type="Pfam" id="PF01869"/>
    </source>
</evidence>
<dbReference type="PANTHER" id="PTHR32329:SF7">
    <property type="entry name" value="ACTIVATOR OF 2-HYDROXYACYL-COA-HYDRATASE"/>
    <property type="match status" value="1"/>
</dbReference>
<dbReference type="SUPFAM" id="SSF53067">
    <property type="entry name" value="Actin-like ATPase domain"/>
    <property type="match status" value="1"/>
</dbReference>
<sequence length="374" mass="40228">MTRKQKNQQQHTQRQNDQPQNMHPINNQGLNTQRPSAGERYYLGVDVGSVSTNLVLLSENGEVREAHYLRTQGRPLEMIQKGLADLARRYADEQIGGVGTTGSARTLASVVLGADVVKNEITAHAVAAGQLVPGVRTILEIGGQDSKLILLRDGVVSDFAMNTVCAAGTGSFLDQQASRLQLPIEEFGGLAEQADHPVRIAGRCSVFAESDMIHKQQMGHALPDIIAGLCEALVRNFLNNLGKGKTLEAPIVFQGGVAANAGMKRAFEKALDHPVVVPEHHKVMGAVGAALLAREAVERAGGLTRFKGFAMASEDVRAGSWECGDCPNLCEVIEIVESERPIARWGDRCGKWENSLSVIQTERAAEAAAELQQG</sequence>
<organism evidence="7 8">
    <name type="scientific">Heliobacterium modesticaldum (strain ATCC 51547 / Ice1)</name>
    <dbReference type="NCBI Taxonomy" id="498761"/>
    <lineage>
        <taxon>Bacteria</taxon>
        <taxon>Bacillati</taxon>
        <taxon>Bacillota</taxon>
        <taxon>Clostridia</taxon>
        <taxon>Eubacteriales</taxon>
        <taxon>Heliobacteriaceae</taxon>
        <taxon>Heliomicrobium</taxon>
    </lineage>
</organism>
<dbReference type="Pfam" id="PF01869">
    <property type="entry name" value="BcrAD_BadFG"/>
    <property type="match status" value="1"/>
</dbReference>
<dbReference type="InterPro" id="IPR008275">
    <property type="entry name" value="CoA_E_activase_dom"/>
</dbReference>
<evidence type="ECO:0000256" key="2">
    <source>
        <dbReference type="ARBA" id="ARBA00022723"/>
    </source>
</evidence>
<keyword evidence="4" id="KW-0411">Iron-sulfur</keyword>
<evidence type="ECO:0000256" key="3">
    <source>
        <dbReference type="ARBA" id="ARBA00023004"/>
    </source>
</evidence>
<dbReference type="GO" id="GO:0046872">
    <property type="term" value="F:metal ion binding"/>
    <property type="evidence" value="ECO:0007669"/>
    <property type="project" value="UniProtKB-KW"/>
</dbReference>